<name>A0A0E2AWW5_9LEPT</name>
<reference evidence="1 2" key="1">
    <citation type="submission" date="2012-10" db="EMBL/GenBank/DDBJ databases">
        <authorList>
            <person name="Harkins D.M."/>
            <person name="Durkin A.S."/>
            <person name="Brinkac L.M."/>
            <person name="Selengut J.D."/>
            <person name="Sanka R."/>
            <person name="DePew J."/>
            <person name="Purushe J."/>
            <person name="Peacock S.J."/>
            <person name="Thaipadungpanit J."/>
            <person name="Wuthiekanun V.W."/>
            <person name="Day N.P."/>
            <person name="Vinetz J.M."/>
            <person name="Sutton G.G."/>
            <person name="Nelson W.C."/>
            <person name="Fouts D.E."/>
        </authorList>
    </citation>
    <scope>NUCLEOTIDE SEQUENCE [LARGE SCALE GENOMIC DNA]</scope>
    <source>
        <strain evidence="1 2">H1</strain>
    </source>
</reference>
<evidence type="ECO:0000313" key="2">
    <source>
        <dbReference type="Proteomes" id="UP000006253"/>
    </source>
</evidence>
<organism evidence="1 2">
    <name type="scientific">Leptospira kirschneri str. H1</name>
    <dbReference type="NCBI Taxonomy" id="1049966"/>
    <lineage>
        <taxon>Bacteria</taxon>
        <taxon>Pseudomonadati</taxon>
        <taxon>Spirochaetota</taxon>
        <taxon>Spirochaetia</taxon>
        <taxon>Leptospirales</taxon>
        <taxon>Leptospiraceae</taxon>
        <taxon>Leptospira</taxon>
    </lineage>
</organism>
<dbReference type="EMBL" id="AHMY02000074">
    <property type="protein sequence ID" value="EKO13325.1"/>
    <property type="molecule type" value="Genomic_DNA"/>
</dbReference>
<proteinExistence type="predicted"/>
<accession>A0A0E2AWW5</accession>
<dbReference type="Proteomes" id="UP000006253">
    <property type="component" value="Unassembled WGS sequence"/>
</dbReference>
<sequence length="51" mass="5735">MILLTNCNLVRVPTNQNHGFQTSVFFKKTGVPRLILLTNYNFAGSSHKSEP</sequence>
<gene>
    <name evidence="1" type="ORF">LEP1GSC081_2189</name>
</gene>
<comment type="caution">
    <text evidence="1">The sequence shown here is derived from an EMBL/GenBank/DDBJ whole genome shotgun (WGS) entry which is preliminary data.</text>
</comment>
<protein>
    <submittedName>
        <fullName evidence="1">Uncharacterized protein</fullName>
    </submittedName>
</protein>
<dbReference type="AlphaFoldDB" id="A0A0E2AWW5"/>
<evidence type="ECO:0000313" key="1">
    <source>
        <dbReference type="EMBL" id="EKO13325.1"/>
    </source>
</evidence>